<dbReference type="PANTHER" id="PTHR45729">
    <property type="entry name" value="RABPHILIN, ISOFORM A"/>
    <property type="match status" value="1"/>
</dbReference>
<feature type="region of interest" description="Disordered" evidence="2">
    <location>
        <begin position="1038"/>
        <end position="1117"/>
    </location>
</feature>
<evidence type="ECO:0000313" key="4">
    <source>
        <dbReference type="Proteomes" id="UP000095280"/>
    </source>
</evidence>
<proteinExistence type="predicted"/>
<dbReference type="Proteomes" id="UP000095280">
    <property type="component" value="Unplaced"/>
</dbReference>
<accession>A0A1I8IML4</accession>
<protein>
    <submittedName>
        <fullName evidence="5">RabBD domain-containing protein</fullName>
    </submittedName>
</protein>
<name>A0A1I8IML4_9PLAT</name>
<keyword evidence="4" id="KW-1185">Reference proteome</keyword>
<evidence type="ECO:0000313" key="5">
    <source>
        <dbReference type="WBParaSite" id="maker-uti_cns_0014028-snap-gene-0.2-mRNA-1"/>
    </source>
</evidence>
<dbReference type="GO" id="GO:0098793">
    <property type="term" value="C:presynapse"/>
    <property type="evidence" value="ECO:0007669"/>
    <property type="project" value="GOC"/>
</dbReference>
<dbReference type="InterPro" id="IPR041282">
    <property type="entry name" value="FYVE_2"/>
</dbReference>
<dbReference type="GO" id="GO:0061669">
    <property type="term" value="P:spontaneous neurotransmitter secretion"/>
    <property type="evidence" value="ECO:0007669"/>
    <property type="project" value="TreeGrafter"/>
</dbReference>
<feature type="compositionally biased region" description="Polar residues" evidence="2">
    <location>
        <begin position="1094"/>
        <end position="1103"/>
    </location>
</feature>
<feature type="compositionally biased region" description="Polar residues" evidence="2">
    <location>
        <begin position="1042"/>
        <end position="1059"/>
    </location>
</feature>
<feature type="compositionally biased region" description="Low complexity" evidence="2">
    <location>
        <begin position="696"/>
        <end position="713"/>
    </location>
</feature>
<feature type="region of interest" description="Disordered" evidence="2">
    <location>
        <begin position="690"/>
        <end position="714"/>
    </location>
</feature>
<dbReference type="GO" id="GO:0006887">
    <property type="term" value="P:exocytosis"/>
    <property type="evidence" value="ECO:0007669"/>
    <property type="project" value="TreeGrafter"/>
</dbReference>
<keyword evidence="1" id="KW-0479">Metal-binding</keyword>
<feature type="region of interest" description="Disordered" evidence="2">
    <location>
        <begin position="592"/>
        <end position="646"/>
    </location>
</feature>
<evidence type="ECO:0000259" key="3">
    <source>
        <dbReference type="PROSITE" id="PS50916"/>
    </source>
</evidence>
<dbReference type="GO" id="GO:0031267">
    <property type="term" value="F:small GTPase binding"/>
    <property type="evidence" value="ECO:0007669"/>
    <property type="project" value="InterPro"/>
</dbReference>
<dbReference type="Gene3D" id="3.30.40.10">
    <property type="entry name" value="Zinc/RING finger domain, C3HC4 (zinc finger)"/>
    <property type="match status" value="1"/>
</dbReference>
<dbReference type="PANTHER" id="PTHR45729:SF6">
    <property type="entry name" value="RABPHILIN, ISOFORM A"/>
    <property type="match status" value="1"/>
</dbReference>
<dbReference type="WBParaSite" id="maker-uti_cns_0014028-snap-gene-0.2-mRNA-1">
    <property type="protein sequence ID" value="maker-uti_cns_0014028-snap-gene-0.2-mRNA-1"/>
    <property type="gene ID" value="maker-uti_cns_0014028-snap-gene-0.2"/>
</dbReference>
<reference evidence="5" key="1">
    <citation type="submission" date="2016-11" db="UniProtKB">
        <authorList>
            <consortium name="WormBaseParasite"/>
        </authorList>
    </citation>
    <scope>IDENTIFICATION</scope>
</reference>
<dbReference type="GO" id="GO:0017158">
    <property type="term" value="P:regulation of calcium ion-dependent exocytosis"/>
    <property type="evidence" value="ECO:0007669"/>
    <property type="project" value="TreeGrafter"/>
</dbReference>
<evidence type="ECO:0000256" key="1">
    <source>
        <dbReference type="ARBA" id="ARBA00022723"/>
    </source>
</evidence>
<evidence type="ECO:0000256" key="2">
    <source>
        <dbReference type="SAM" id="MobiDB-lite"/>
    </source>
</evidence>
<dbReference type="PROSITE" id="PS50916">
    <property type="entry name" value="RABBD"/>
    <property type="match status" value="1"/>
</dbReference>
<dbReference type="InterPro" id="IPR011011">
    <property type="entry name" value="Znf_FYVE_PHD"/>
</dbReference>
<dbReference type="AlphaFoldDB" id="A0A1I8IML4"/>
<feature type="domain" description="RabBD" evidence="3">
    <location>
        <begin position="454"/>
        <end position="583"/>
    </location>
</feature>
<dbReference type="InterPro" id="IPR010911">
    <property type="entry name" value="Rab_BD"/>
</dbReference>
<dbReference type="InterPro" id="IPR013083">
    <property type="entry name" value="Znf_RING/FYVE/PHD"/>
</dbReference>
<organism evidence="4 5">
    <name type="scientific">Macrostomum lignano</name>
    <dbReference type="NCBI Taxonomy" id="282301"/>
    <lineage>
        <taxon>Eukaryota</taxon>
        <taxon>Metazoa</taxon>
        <taxon>Spiralia</taxon>
        <taxon>Lophotrochozoa</taxon>
        <taxon>Platyhelminthes</taxon>
        <taxon>Rhabditophora</taxon>
        <taxon>Macrostomorpha</taxon>
        <taxon>Macrostomida</taxon>
        <taxon>Macrostomidae</taxon>
        <taxon>Macrostomum</taxon>
    </lineage>
</organism>
<feature type="compositionally biased region" description="Polar residues" evidence="2">
    <location>
        <begin position="606"/>
        <end position="639"/>
    </location>
</feature>
<dbReference type="GO" id="GO:0046872">
    <property type="term" value="F:metal ion binding"/>
    <property type="evidence" value="ECO:0007669"/>
    <property type="project" value="UniProtKB-KW"/>
</dbReference>
<dbReference type="GO" id="GO:0006886">
    <property type="term" value="P:intracellular protein transport"/>
    <property type="evidence" value="ECO:0007669"/>
    <property type="project" value="InterPro"/>
</dbReference>
<sequence length="1117" mass="118835">PNSNPVGQQVAVAEPALPVGRAAGAPLQQPFGPLNRIVWLNRQAELATVGQAQVQQHLLLPRRGVGCGRVTVGIRTAGVWRILALRKSIPVLEKCSGIGRVGSGVGEVGSGIEGVGSGVGEVGSGIEGVGSGVGEVGSGVGVDRFRCWGKLVPVLKESVPVLGKSVPVLEESTGSGVGEVGSGVGGVDRFRCWGSWFRCWRSRPVPVLGKLVPVLEESTVPFGKGSGVGGVDRSGVGGVDRFRPRSCRAADEVDRSCQHVQRQLVAAAQLVIAVSEESVRQGDTRAADDRLSQFVITGLQGGGGRLQRVPDLLAAFECRRGVPEFVSLRAQLTVGERLLRVPANSLTAKGEIVAARLVHGRERGPPVHRPLHAWLLGSFAQPAKHFDAPLHLPQSCRNSSSSSGIGAFDSLNFAKPRTAHAPKPIIADMQSWLCPSDRQLRLRACIARGWSTPRSAVAALTPAECAAIGDVLRRDRALRLLDWGRVGRVADQVERLRLAQCGDGLASCRLCGLRLRHRWWRPSGRCSDCGYKYCDACARPLPEAGQSQDKTWPKQPGQTAWMCKLCRESRLLAAKSGAWFHQLAYDPRLTASEDACRPPTPEKPASLSTNQESPSSPDEKMTSLQRSQSQQPIDQSGNATLRGRKCQSHLDLQSHFGRVESIQHNGRRAGKLNRPRNLAIIRRRKSASCSQIGQTAVSAGPPSPVGSGQPSQGKVAQRGVQKLVLLVRLHHPAAVQSQAAERCQAVAGACVQQLADADAQGAEGAGTAQAGAAVNHQQAGQRHGPLCQGQQGDSRIGRCVIGPAAEPQVLNQQGLTAARLLRVLWAEPSVLSRVLPIASSHIKSQESPLKSLLAVVQFKQLGAHPAVPHPVANVQWKVQLALWPVPLYQPYLSGDKAPLSQIGSAHKIRIDVAAIVQRHSGGRIRHDAGVAILRYRARLRQLLASGVTSLFVLIRRVGLLAEGFAAGAERDGRCRVRLHPPLNEAGRRQWRKAGAETADCADCADIGVAASSGIGAAALGLVSAQSAMAAPLGAGQTGRRLVQNQQQKQDGAKASNQRDQPARCHGDVGDIAGVGGRRLRHTHRPASLLPPLANNFNSASEQRPTVLRVEPPLRVDG</sequence>
<dbReference type="InterPro" id="IPR043566">
    <property type="entry name" value="Rabphilin/DOC2/Noc2"/>
</dbReference>
<dbReference type="Pfam" id="PF02318">
    <property type="entry name" value="FYVE_2"/>
    <property type="match status" value="1"/>
</dbReference>
<dbReference type="SUPFAM" id="SSF57903">
    <property type="entry name" value="FYVE/PHD zinc finger"/>
    <property type="match status" value="1"/>
</dbReference>